<sequence length="332" mass="34606">MSPGGSGGPRGTGGQGGSRTSGDWWSDEPAGGGHRPPAATGAGSRRPFGLTWWGRAWVDALEHRAALDPGRLARGRSYARRGAVGRVQLTAGLVMAPVQGSRPDPYTVTIRVPTFRRVEWERVLDVIGTQIGRTAALLDGELPPEVVEDVGAAGLSLLPGPGEIRPACSCPDWGEPCKHAAAVCYLVADLLDADPFTALRLRGRTRDDVLAALRTRRTAGLAGADSSTPVRHARVVDDGTVPARSAYADPGGERPEAPVPPLPPDRPGHPVPLAQEPPRGSGIDPGALSELAAAAARRAWQLATADVGTASDEAASDEEVAPEDEPDQDELT</sequence>
<dbReference type="PANTHER" id="PTHR38133">
    <property type="entry name" value="SLR1429 PROTEIN"/>
    <property type="match status" value="1"/>
</dbReference>
<keyword evidence="7" id="KW-1185">Reference proteome</keyword>
<dbReference type="GO" id="GO:0008270">
    <property type="term" value="F:zinc ion binding"/>
    <property type="evidence" value="ECO:0007669"/>
    <property type="project" value="UniProtKB-KW"/>
</dbReference>
<name>A0A1I2SE51_9ACTN</name>
<dbReference type="RefSeq" id="WP_092883413.1">
    <property type="nucleotide sequence ID" value="NZ_FOOI01000006.1"/>
</dbReference>
<gene>
    <name evidence="4" type="ORF">FHR37_002789</name>
    <name evidence="5" type="ORF">SAMN05421678_106196</name>
</gene>
<dbReference type="EMBL" id="FOOI01000006">
    <property type="protein sequence ID" value="SFG51048.1"/>
    <property type="molecule type" value="Genomic_DNA"/>
</dbReference>
<evidence type="ECO:0000313" key="7">
    <source>
        <dbReference type="Proteomes" id="UP000533017"/>
    </source>
</evidence>
<dbReference type="STRING" id="504797.SAMN05421678_106196"/>
<accession>A0A1I2SE51</accession>
<protein>
    <submittedName>
        <fullName evidence="5">SWIM zinc finger</fullName>
    </submittedName>
    <submittedName>
        <fullName evidence="4">Zn finger protein</fullName>
    </submittedName>
</protein>
<reference evidence="4 7" key="2">
    <citation type="submission" date="2020-07" db="EMBL/GenBank/DDBJ databases">
        <title>Sequencing the genomes of 1000 actinobacteria strains.</title>
        <authorList>
            <person name="Klenk H.-P."/>
        </authorList>
    </citation>
    <scope>NUCLEOTIDE SEQUENCE [LARGE SCALE GENOMIC DNA]</scope>
    <source>
        <strain evidence="4 7">DSM 45117</strain>
    </source>
</reference>
<dbReference type="Proteomes" id="UP000199052">
    <property type="component" value="Unassembled WGS sequence"/>
</dbReference>
<feature type="domain" description="SWIM-type" evidence="3">
    <location>
        <begin position="153"/>
        <end position="188"/>
    </location>
</feature>
<keyword evidence="1" id="KW-0863">Zinc-finger</keyword>
<evidence type="ECO:0000313" key="6">
    <source>
        <dbReference type="Proteomes" id="UP000199052"/>
    </source>
</evidence>
<evidence type="ECO:0000256" key="1">
    <source>
        <dbReference type="PROSITE-ProRule" id="PRU00325"/>
    </source>
</evidence>
<feature type="region of interest" description="Disordered" evidence="2">
    <location>
        <begin position="220"/>
        <end position="288"/>
    </location>
</feature>
<dbReference type="InterPro" id="IPR007527">
    <property type="entry name" value="Znf_SWIM"/>
</dbReference>
<proteinExistence type="predicted"/>
<dbReference type="Pfam" id="PF04434">
    <property type="entry name" value="SWIM"/>
    <property type="match status" value="1"/>
</dbReference>
<keyword evidence="1" id="KW-0479">Metal-binding</keyword>
<feature type="compositionally biased region" description="Acidic residues" evidence="2">
    <location>
        <begin position="314"/>
        <end position="332"/>
    </location>
</feature>
<keyword evidence="1" id="KW-0862">Zinc</keyword>
<feature type="compositionally biased region" description="Gly residues" evidence="2">
    <location>
        <begin position="1"/>
        <end position="19"/>
    </location>
</feature>
<evidence type="ECO:0000256" key="2">
    <source>
        <dbReference type="SAM" id="MobiDB-lite"/>
    </source>
</evidence>
<dbReference type="PANTHER" id="PTHR38133:SF1">
    <property type="entry name" value="SLR1429 PROTEIN"/>
    <property type="match status" value="1"/>
</dbReference>
<dbReference type="Proteomes" id="UP000533017">
    <property type="component" value="Unassembled WGS sequence"/>
</dbReference>
<organism evidence="5 6">
    <name type="scientific">Actinopolymorpha cephalotaxi</name>
    <dbReference type="NCBI Taxonomy" id="504797"/>
    <lineage>
        <taxon>Bacteria</taxon>
        <taxon>Bacillati</taxon>
        <taxon>Actinomycetota</taxon>
        <taxon>Actinomycetes</taxon>
        <taxon>Propionibacteriales</taxon>
        <taxon>Actinopolymorphaceae</taxon>
        <taxon>Actinopolymorpha</taxon>
    </lineage>
</organism>
<dbReference type="PROSITE" id="PS50966">
    <property type="entry name" value="ZF_SWIM"/>
    <property type="match status" value="1"/>
</dbReference>
<dbReference type="AlphaFoldDB" id="A0A1I2SE51"/>
<reference evidence="5 6" key="1">
    <citation type="submission" date="2016-10" db="EMBL/GenBank/DDBJ databases">
        <authorList>
            <person name="de Groot N.N."/>
        </authorList>
    </citation>
    <scope>NUCLEOTIDE SEQUENCE [LARGE SCALE GENOMIC DNA]</scope>
    <source>
        <strain evidence="5 6">CPCC 202808</strain>
    </source>
</reference>
<feature type="region of interest" description="Disordered" evidence="2">
    <location>
        <begin position="1"/>
        <end position="45"/>
    </location>
</feature>
<evidence type="ECO:0000313" key="5">
    <source>
        <dbReference type="EMBL" id="SFG51048.1"/>
    </source>
</evidence>
<dbReference type="OrthoDB" id="188274at2"/>
<evidence type="ECO:0000259" key="3">
    <source>
        <dbReference type="PROSITE" id="PS50966"/>
    </source>
</evidence>
<feature type="region of interest" description="Disordered" evidence="2">
    <location>
        <begin position="305"/>
        <end position="332"/>
    </location>
</feature>
<evidence type="ECO:0000313" key="4">
    <source>
        <dbReference type="EMBL" id="NYH83938.1"/>
    </source>
</evidence>
<dbReference type="EMBL" id="JACBZA010000001">
    <property type="protein sequence ID" value="NYH83938.1"/>
    <property type="molecule type" value="Genomic_DNA"/>
</dbReference>